<comment type="caution">
    <text evidence="1">The sequence shown here is derived from an EMBL/GenBank/DDBJ whole genome shotgun (WGS) entry which is preliminary data.</text>
</comment>
<name>A0ABV3NZJ1_9ENTR</name>
<reference evidence="1 2" key="1">
    <citation type="submission" date="2024-07" db="EMBL/GenBank/DDBJ databases">
        <authorList>
            <person name="Wang L."/>
        </authorList>
    </citation>
    <scope>NUCLEOTIDE SEQUENCE [LARGE SCALE GENOMIC DNA]</scope>
    <source>
        <strain evidence="1 2">WL359</strain>
    </source>
</reference>
<sequence length="92" mass="10278">MLLLTKEKTMATKNISNVMVCRCVAQMHEFGIKSGYRFQNVVEQLAEETGEPRKVCEAAVNRAIDAGLVEWGIHSSLGWLTNEGIEHLKTSE</sequence>
<proteinExistence type="predicted"/>
<protein>
    <submittedName>
        <fullName evidence="1">Uncharacterized protein</fullName>
    </submittedName>
</protein>
<evidence type="ECO:0000313" key="1">
    <source>
        <dbReference type="EMBL" id="MEW7314959.1"/>
    </source>
</evidence>
<dbReference type="RefSeq" id="WP_367596969.1">
    <property type="nucleotide sequence ID" value="NZ_JBFMVT010000002.1"/>
</dbReference>
<gene>
    <name evidence="1" type="ORF">AB1E22_20005</name>
</gene>
<keyword evidence="2" id="KW-1185">Reference proteome</keyword>
<dbReference type="Proteomes" id="UP001555342">
    <property type="component" value="Unassembled WGS sequence"/>
</dbReference>
<dbReference type="EMBL" id="JBFMVT010000002">
    <property type="protein sequence ID" value="MEW7314959.1"/>
    <property type="molecule type" value="Genomic_DNA"/>
</dbReference>
<accession>A0ABV3NZJ1</accession>
<evidence type="ECO:0000313" key="2">
    <source>
        <dbReference type="Proteomes" id="UP001555342"/>
    </source>
</evidence>
<organism evidence="1 2">
    <name type="scientific">Buttiauxella gaviniae</name>
    <dbReference type="NCBI Taxonomy" id="82990"/>
    <lineage>
        <taxon>Bacteria</taxon>
        <taxon>Pseudomonadati</taxon>
        <taxon>Pseudomonadota</taxon>
        <taxon>Gammaproteobacteria</taxon>
        <taxon>Enterobacterales</taxon>
        <taxon>Enterobacteriaceae</taxon>
        <taxon>Buttiauxella</taxon>
    </lineage>
</organism>